<organism evidence="2 3">
    <name type="scientific">Streptomyces pratensis (strain ATCC 33331 / IAF-45CD)</name>
    <dbReference type="NCBI Taxonomy" id="591167"/>
    <lineage>
        <taxon>Bacteria</taxon>
        <taxon>Bacillati</taxon>
        <taxon>Actinomycetota</taxon>
        <taxon>Actinomycetes</taxon>
        <taxon>Kitasatosporales</taxon>
        <taxon>Streptomycetaceae</taxon>
        <taxon>Streptomyces</taxon>
    </lineage>
</organism>
<dbReference type="Pfam" id="PF10615">
    <property type="entry name" value="DUF2470"/>
    <property type="match status" value="1"/>
</dbReference>
<dbReference type="Gene3D" id="3.20.180.10">
    <property type="entry name" value="PNP-oxidase-like"/>
    <property type="match status" value="1"/>
</dbReference>
<dbReference type="AlphaFoldDB" id="A0A8D4BIZ5"/>
<protein>
    <recommendedName>
        <fullName evidence="1">DUF2470 domain-containing protein</fullName>
    </recommendedName>
</protein>
<dbReference type="KEGG" id="sfa:Sfla_5688"/>
<dbReference type="InterPro" id="IPR037119">
    <property type="entry name" value="Haem_oxidase_HugZ-like_sf"/>
</dbReference>
<evidence type="ECO:0000313" key="2">
    <source>
        <dbReference type="EMBL" id="ADW07080.1"/>
    </source>
</evidence>
<dbReference type="InterPro" id="IPR019595">
    <property type="entry name" value="DUF2470"/>
</dbReference>
<evidence type="ECO:0000313" key="3">
    <source>
        <dbReference type="Proteomes" id="UP000002066"/>
    </source>
</evidence>
<sequence length="235" mass="25651">MRLPHSRVTQPTPAERVLAILTAAHSMTVVSDGLEPVEVHRLDGTAAIGHIHLHEPSEPGAAPSGERIPVRLEFTDIAPTPVRERTRARVTVTGLLSAPYSTEATESTCMEFGQAVFEDHRGRSFVTLETLQETAPDPIATSEAAMLTHLVDEHGELVPLLLRLAQPQPDKGVTRVLPLAMDRYGVTLRLEYPGTHRDVRLPFAKPVARLDQAGPQIHALLAAARRASHRNQLLA</sequence>
<gene>
    <name evidence="2" type="ordered locus">Sfla_5688</name>
</gene>
<proteinExistence type="predicted"/>
<feature type="domain" description="DUF2470" evidence="1">
    <location>
        <begin position="144"/>
        <end position="219"/>
    </location>
</feature>
<dbReference type="SUPFAM" id="SSF50475">
    <property type="entry name" value="FMN-binding split barrel"/>
    <property type="match status" value="1"/>
</dbReference>
<name>A0A8D4BIZ5_STRFA</name>
<dbReference type="EMBL" id="CP002475">
    <property type="protein sequence ID" value="ADW07080.1"/>
    <property type="molecule type" value="Genomic_DNA"/>
</dbReference>
<evidence type="ECO:0000259" key="1">
    <source>
        <dbReference type="Pfam" id="PF10615"/>
    </source>
</evidence>
<dbReference type="OrthoDB" id="3381348at2"/>
<dbReference type="Proteomes" id="UP000002066">
    <property type="component" value="Chromosome"/>
</dbReference>
<reference evidence="2 3" key="1">
    <citation type="submission" date="2011-01" db="EMBL/GenBank/DDBJ databases">
        <title>Complete sequence of chromosome of Streptomyces flavogriseus ATCC 33331.</title>
        <authorList>
            <consortium name="US DOE Joint Genome Institute"/>
            <person name="Lucas S."/>
            <person name="Copeland A."/>
            <person name="Lapidus A."/>
            <person name="Cheng J.-F."/>
            <person name="Goodwin L."/>
            <person name="Pitluck S."/>
            <person name="Davenport K."/>
            <person name="Detter J.C."/>
            <person name="Han C."/>
            <person name="Tapia R."/>
            <person name="Land M."/>
            <person name="Hauser L."/>
            <person name="Kyrpides N."/>
            <person name="Ivanova N."/>
            <person name="Ovchinnikova G."/>
            <person name="Pagani I."/>
            <person name="Brumm P."/>
            <person name="Mead D."/>
            <person name="Woyke T."/>
        </authorList>
    </citation>
    <scope>NUCLEOTIDE SEQUENCE [LARGE SCALE GENOMIC DNA]</scope>
    <source>
        <strain evidence="3">ATCC 33331 / IAF-45CD</strain>
    </source>
</reference>
<accession>A0A8D4BIZ5</accession>